<accession>A0A5B7DBH1</accession>
<sequence length="186" mass="19816">MMLDVMGDNEDWEEGDNDEDMEGDVRDGEVIQEAILVGSGELMAGLSGSCSLAMVSSALCRRSRSRTANISVQQPETGGLSESGWDNTDPNNSCIASNSGMESPLSVPFTLTPAQKQCVSGMLTIFQSMEHPALSSSVETLSGGTSTAGRGQKQLSITWTYLFAWRGGEDQTEKRRKLSGQAAHSG</sequence>
<organism evidence="2 3">
    <name type="scientific">Portunus trituberculatus</name>
    <name type="common">Swimming crab</name>
    <name type="synonym">Neptunus trituberculatus</name>
    <dbReference type="NCBI Taxonomy" id="210409"/>
    <lineage>
        <taxon>Eukaryota</taxon>
        <taxon>Metazoa</taxon>
        <taxon>Ecdysozoa</taxon>
        <taxon>Arthropoda</taxon>
        <taxon>Crustacea</taxon>
        <taxon>Multicrustacea</taxon>
        <taxon>Malacostraca</taxon>
        <taxon>Eumalacostraca</taxon>
        <taxon>Eucarida</taxon>
        <taxon>Decapoda</taxon>
        <taxon>Pleocyemata</taxon>
        <taxon>Brachyura</taxon>
        <taxon>Eubrachyura</taxon>
        <taxon>Portunoidea</taxon>
        <taxon>Portunidae</taxon>
        <taxon>Portuninae</taxon>
        <taxon>Portunus</taxon>
    </lineage>
</organism>
<gene>
    <name evidence="2" type="ORF">E2C01_011352</name>
</gene>
<reference evidence="2 3" key="1">
    <citation type="submission" date="2019-05" db="EMBL/GenBank/DDBJ databases">
        <title>Another draft genome of Portunus trituberculatus and its Hox gene families provides insights of decapod evolution.</title>
        <authorList>
            <person name="Jeong J.-H."/>
            <person name="Song I."/>
            <person name="Kim S."/>
            <person name="Choi T."/>
            <person name="Kim D."/>
            <person name="Ryu S."/>
            <person name="Kim W."/>
        </authorList>
    </citation>
    <scope>NUCLEOTIDE SEQUENCE [LARGE SCALE GENOMIC DNA]</scope>
    <source>
        <tissue evidence="2">Muscle</tissue>
    </source>
</reference>
<feature type="region of interest" description="Disordered" evidence="1">
    <location>
        <begin position="1"/>
        <end position="23"/>
    </location>
</feature>
<name>A0A5B7DBH1_PORTR</name>
<keyword evidence="3" id="KW-1185">Reference proteome</keyword>
<dbReference type="AlphaFoldDB" id="A0A5B7DBH1"/>
<feature type="compositionally biased region" description="Acidic residues" evidence="1">
    <location>
        <begin position="7"/>
        <end position="22"/>
    </location>
</feature>
<evidence type="ECO:0000256" key="1">
    <source>
        <dbReference type="SAM" id="MobiDB-lite"/>
    </source>
</evidence>
<proteinExistence type="predicted"/>
<dbReference type="EMBL" id="VSRR010000682">
    <property type="protein sequence ID" value="MPC18466.1"/>
    <property type="molecule type" value="Genomic_DNA"/>
</dbReference>
<evidence type="ECO:0000313" key="3">
    <source>
        <dbReference type="Proteomes" id="UP000324222"/>
    </source>
</evidence>
<comment type="caution">
    <text evidence="2">The sequence shown here is derived from an EMBL/GenBank/DDBJ whole genome shotgun (WGS) entry which is preliminary data.</text>
</comment>
<evidence type="ECO:0000313" key="2">
    <source>
        <dbReference type="EMBL" id="MPC18466.1"/>
    </source>
</evidence>
<protein>
    <submittedName>
        <fullName evidence="2">Uncharacterized protein</fullName>
    </submittedName>
</protein>
<dbReference type="Proteomes" id="UP000324222">
    <property type="component" value="Unassembled WGS sequence"/>
</dbReference>